<keyword evidence="2" id="KW-1185">Reference proteome</keyword>
<dbReference type="EMBL" id="FUXZ01000032">
    <property type="protein sequence ID" value="SKA73217.1"/>
    <property type="molecule type" value="Genomic_DNA"/>
</dbReference>
<dbReference type="RefSeq" id="WP_078767248.1">
    <property type="nucleotide sequence ID" value="NZ_FUXZ01000032.1"/>
</dbReference>
<name>A0A1T4W7P2_9FIRM</name>
<protein>
    <submittedName>
        <fullName evidence="1">Uncharacterized protein</fullName>
    </submittedName>
</protein>
<reference evidence="1 2" key="1">
    <citation type="submission" date="2017-02" db="EMBL/GenBank/DDBJ databases">
        <authorList>
            <person name="Peterson S.W."/>
        </authorList>
    </citation>
    <scope>NUCLEOTIDE SEQUENCE [LARGE SCALE GENOMIC DNA]</scope>
    <source>
        <strain evidence="1 2">ATCC 35992</strain>
    </source>
</reference>
<proteinExistence type="predicted"/>
<sequence length="269" mass="31425">MDKLNRINIDNLIKSKVTKSEIMLYIFLVKCQDSFGSVKAIRMTESINALNITKKSFYNAIEGLEKKGLVIHTKNVVNEYYHDFIIRNNNEEDMDNGYIDISKKALSISNLNKLKAGEILLLLKLLSFSGTSNNSVVSYRKKTKEFFSMIKELFMIKSRTIRMYIKKLIASELFYAEEKNNVIHFHKLGLMEENGNYGEEYNIHLIRRLVSRFKIQAEESSIIDVAGLIRQYYKQIQGDIEVFFNNIFTKYHERKLNSKLFHAMLTSNL</sequence>
<accession>A0A1T4W7P2</accession>
<dbReference type="AlphaFoldDB" id="A0A1T4W7P2"/>
<dbReference type="Proteomes" id="UP000190814">
    <property type="component" value="Unassembled WGS sequence"/>
</dbReference>
<evidence type="ECO:0000313" key="1">
    <source>
        <dbReference type="EMBL" id="SKA73217.1"/>
    </source>
</evidence>
<evidence type="ECO:0000313" key="2">
    <source>
        <dbReference type="Proteomes" id="UP000190814"/>
    </source>
</evidence>
<organism evidence="1 2">
    <name type="scientific">Eubacterium uniforme</name>
    <dbReference type="NCBI Taxonomy" id="39495"/>
    <lineage>
        <taxon>Bacteria</taxon>
        <taxon>Bacillati</taxon>
        <taxon>Bacillota</taxon>
        <taxon>Clostridia</taxon>
        <taxon>Eubacteriales</taxon>
        <taxon>Eubacteriaceae</taxon>
        <taxon>Eubacterium</taxon>
    </lineage>
</organism>
<gene>
    <name evidence="1" type="ORF">SAMN02745111_02457</name>
</gene>